<proteinExistence type="inferred from homology"/>
<dbReference type="PANTHER" id="PTHR43046">
    <property type="entry name" value="GDP-MANNOSE MANNOSYL HYDROLASE"/>
    <property type="match status" value="1"/>
</dbReference>
<organism evidence="5 6">
    <name type="scientific">Bacillus gaemokensis</name>
    <dbReference type="NCBI Taxonomy" id="574375"/>
    <lineage>
        <taxon>Bacteria</taxon>
        <taxon>Bacillati</taxon>
        <taxon>Bacillota</taxon>
        <taxon>Bacilli</taxon>
        <taxon>Bacillales</taxon>
        <taxon>Bacillaceae</taxon>
        <taxon>Bacillus</taxon>
        <taxon>Bacillus cereus group</taxon>
    </lineage>
</organism>
<feature type="domain" description="Nudix hydrolase" evidence="4">
    <location>
        <begin position="15"/>
        <end position="146"/>
    </location>
</feature>
<evidence type="ECO:0000259" key="4">
    <source>
        <dbReference type="PROSITE" id="PS51462"/>
    </source>
</evidence>
<dbReference type="CDD" id="cd04677">
    <property type="entry name" value="NUDIX_Hydrolase"/>
    <property type="match status" value="1"/>
</dbReference>
<reference evidence="5 6" key="1">
    <citation type="submission" date="2014-06" db="EMBL/GenBank/DDBJ databases">
        <title>Draft genome sequence of Bacillus gaemokensis JCM 15801 (MCCC 1A00707).</title>
        <authorList>
            <person name="Lai Q."/>
            <person name="Liu Y."/>
            <person name="Shao Z."/>
        </authorList>
    </citation>
    <scope>NUCLEOTIDE SEQUENCE [LARGE SCALE GENOMIC DNA]</scope>
    <source>
        <strain evidence="5 6">JCM 15801</strain>
    </source>
</reference>
<keyword evidence="2 3" id="KW-0378">Hydrolase</keyword>
<sequence length="149" mass="16986">MGYIEELRDLVGTRPLILVGSAVILLNEKQEVLLQYRSDTYDWGVPGGAMELGETTEETARRELLEETGLEAKVLQFLGVLSGKDLYYRYPNGDEIYNVIHLYQAHHVSGEMELDQEGLDLRYFSAAKLPNLNKTTEKILQKFLYALTE</sequence>
<comment type="similarity">
    <text evidence="3">Belongs to the Nudix hydrolase family.</text>
</comment>
<dbReference type="PROSITE" id="PS51462">
    <property type="entry name" value="NUDIX"/>
    <property type="match status" value="1"/>
</dbReference>
<dbReference type="STRING" id="574375.AZF08_01670"/>
<evidence type="ECO:0000256" key="2">
    <source>
        <dbReference type="ARBA" id="ARBA00022801"/>
    </source>
</evidence>
<comment type="cofactor">
    <cofactor evidence="1">
        <name>Mg(2+)</name>
        <dbReference type="ChEBI" id="CHEBI:18420"/>
    </cofactor>
</comment>
<accession>A0A073KHS9</accession>
<dbReference type="InterPro" id="IPR020476">
    <property type="entry name" value="Nudix_hydrolase"/>
</dbReference>
<dbReference type="SUPFAM" id="SSF55811">
    <property type="entry name" value="Nudix"/>
    <property type="match status" value="1"/>
</dbReference>
<dbReference type="PANTHER" id="PTHR43046:SF2">
    <property type="entry name" value="8-OXO-DGTP DIPHOSPHATASE-RELATED"/>
    <property type="match status" value="1"/>
</dbReference>
<dbReference type="InterPro" id="IPR020084">
    <property type="entry name" value="NUDIX_hydrolase_CS"/>
</dbReference>
<dbReference type="OrthoDB" id="9787476at2"/>
<dbReference type="Proteomes" id="UP000027778">
    <property type="component" value="Unassembled WGS sequence"/>
</dbReference>
<gene>
    <name evidence="5" type="ORF">BAGA_01600</name>
</gene>
<evidence type="ECO:0000256" key="3">
    <source>
        <dbReference type="RuleBase" id="RU003476"/>
    </source>
</evidence>
<dbReference type="PROSITE" id="PS00893">
    <property type="entry name" value="NUDIX_BOX"/>
    <property type="match status" value="1"/>
</dbReference>
<dbReference type="InterPro" id="IPR015797">
    <property type="entry name" value="NUDIX_hydrolase-like_dom_sf"/>
</dbReference>
<dbReference type="InterPro" id="IPR000086">
    <property type="entry name" value="NUDIX_hydrolase_dom"/>
</dbReference>
<evidence type="ECO:0000256" key="1">
    <source>
        <dbReference type="ARBA" id="ARBA00001946"/>
    </source>
</evidence>
<evidence type="ECO:0000313" key="6">
    <source>
        <dbReference type="Proteomes" id="UP000027778"/>
    </source>
</evidence>
<evidence type="ECO:0000313" key="5">
    <source>
        <dbReference type="EMBL" id="KEK25957.1"/>
    </source>
</evidence>
<dbReference type="Pfam" id="PF00293">
    <property type="entry name" value="NUDIX"/>
    <property type="match status" value="1"/>
</dbReference>
<dbReference type="RefSeq" id="WP_033672306.1">
    <property type="nucleotide sequence ID" value="NZ_JOTM01000001.1"/>
</dbReference>
<comment type="caution">
    <text evidence="5">The sequence shown here is derived from an EMBL/GenBank/DDBJ whole genome shotgun (WGS) entry which is preliminary data.</text>
</comment>
<keyword evidence="6" id="KW-1185">Reference proteome</keyword>
<dbReference type="eggNOG" id="COG1051">
    <property type="taxonomic scope" value="Bacteria"/>
</dbReference>
<dbReference type="GO" id="GO:0016787">
    <property type="term" value="F:hydrolase activity"/>
    <property type="evidence" value="ECO:0007669"/>
    <property type="project" value="UniProtKB-KW"/>
</dbReference>
<dbReference type="Gene3D" id="3.90.79.10">
    <property type="entry name" value="Nucleoside Triphosphate Pyrophosphohydrolase"/>
    <property type="match status" value="1"/>
</dbReference>
<name>A0A073KHS9_9BACI</name>
<dbReference type="AlphaFoldDB" id="A0A073KHS9"/>
<dbReference type="EMBL" id="JOTM01000001">
    <property type="protein sequence ID" value="KEK25957.1"/>
    <property type="molecule type" value="Genomic_DNA"/>
</dbReference>
<protein>
    <submittedName>
        <fullName evidence="5">DNA mismatch repair protein MutT</fullName>
    </submittedName>
</protein>
<dbReference type="PRINTS" id="PR00502">
    <property type="entry name" value="NUDIXFAMILY"/>
</dbReference>